<dbReference type="EMBL" id="HACM01002243">
    <property type="protein sequence ID" value="CRZ02685.1"/>
    <property type="molecule type" value="Transcribed_RNA"/>
</dbReference>
<protein>
    <submittedName>
        <fullName evidence="1">Uncharacterized protein</fullName>
    </submittedName>
</protein>
<dbReference type="AlphaFoldDB" id="A0A0H5QKL9"/>
<proteinExistence type="predicted"/>
<reference evidence="1" key="1">
    <citation type="submission" date="2015-04" db="EMBL/GenBank/DDBJ databases">
        <title>The genome sequence of the plant pathogenic Rhizarian Plasmodiophora brassicae reveals insights in its biotrophic life cycle and the origin of chitin synthesis.</title>
        <authorList>
            <person name="Schwelm A."/>
            <person name="Fogelqvist J."/>
            <person name="Knaust A."/>
            <person name="Julke S."/>
            <person name="Lilja T."/>
            <person name="Dhandapani V."/>
            <person name="Bonilla-Rosso G."/>
            <person name="Karlsson M."/>
            <person name="Shevchenko A."/>
            <person name="Choi S.R."/>
            <person name="Kim H.G."/>
            <person name="Park J.Y."/>
            <person name="Lim Y.P."/>
            <person name="Ludwig-Muller J."/>
            <person name="Dixelius C."/>
        </authorList>
    </citation>
    <scope>NUCLEOTIDE SEQUENCE</scope>
    <source>
        <tissue evidence="1">Potato root galls</tissue>
    </source>
</reference>
<accession>A0A0H5QKL9</accession>
<organism evidence="1">
    <name type="scientific">Spongospora subterranea</name>
    <dbReference type="NCBI Taxonomy" id="70186"/>
    <lineage>
        <taxon>Eukaryota</taxon>
        <taxon>Sar</taxon>
        <taxon>Rhizaria</taxon>
        <taxon>Endomyxa</taxon>
        <taxon>Phytomyxea</taxon>
        <taxon>Plasmodiophorida</taxon>
        <taxon>Plasmodiophoridae</taxon>
        <taxon>Spongospora</taxon>
    </lineage>
</organism>
<name>A0A0H5QKL9_9EUKA</name>
<feature type="non-terminal residue" evidence="1">
    <location>
        <position position="189"/>
    </location>
</feature>
<evidence type="ECO:0000313" key="1">
    <source>
        <dbReference type="EMBL" id="CRZ02685.1"/>
    </source>
</evidence>
<sequence length="189" mass="21958">MICLVENRLFIDRKITYLIKDRQRLDQSAVDYSSSNTNQVTEIRNGFVRNQDRKEKLYGTSATDKYIQDLDSFRVIVDHTHQTFIDVSQEPVFMDESDAERRRQKYIAEFRLPCLRGEPFCQSVPDMIDHGENARHLLSSTNQILTDNELQSIRAQLDTTCAFIQSQSLSFDPNMLLTTLETVDKNLLT</sequence>